<dbReference type="PANTHER" id="PTHR46994:SF1">
    <property type="entry name" value="5'-METHYLTHIOADENOSINE NUCLEOSIDASE"/>
    <property type="match status" value="1"/>
</dbReference>
<dbReference type="CDD" id="cd09008">
    <property type="entry name" value="MTAN"/>
    <property type="match status" value="1"/>
</dbReference>
<evidence type="ECO:0000313" key="2">
    <source>
        <dbReference type="EMBL" id="KAH0893849.1"/>
    </source>
</evidence>
<sequence length="315" mass="33745">MGPHGDGDIEKIESESRRPISTVVFVIAMQAEAQPLVNKFGLSETSDSPLGKGLPWVLYHGLHKDLRIYVVCPGKDAASGICCSTGAVSIVCINGAGIDSVGTVPASLITFASIQALQPDILINAGTCGAFKVRSSFTFSFSLSVLVRMPCLIIFEFASLIADWLNNIQVKGANIGDVFLVSDVVFHDRRIPIPMFDLYGVGLRQAFSTPNLLKELNLKIGRLSTGDSLDMSTQDESLIIANDATLKDMEGAAVAYVAELLKVPVIFLKAVTDLIDGDKPTAEEFLQNLAVVTSALEETATKVINFIHGKTLSDL</sequence>
<organism evidence="2 3">
    <name type="scientific">Brassica napus</name>
    <name type="common">Rape</name>
    <dbReference type="NCBI Taxonomy" id="3708"/>
    <lineage>
        <taxon>Eukaryota</taxon>
        <taxon>Viridiplantae</taxon>
        <taxon>Streptophyta</taxon>
        <taxon>Embryophyta</taxon>
        <taxon>Tracheophyta</taxon>
        <taxon>Spermatophyta</taxon>
        <taxon>Magnoliopsida</taxon>
        <taxon>eudicotyledons</taxon>
        <taxon>Gunneridae</taxon>
        <taxon>Pentapetalae</taxon>
        <taxon>rosids</taxon>
        <taxon>malvids</taxon>
        <taxon>Brassicales</taxon>
        <taxon>Brassicaceae</taxon>
        <taxon>Brassiceae</taxon>
        <taxon>Brassica</taxon>
    </lineage>
</organism>
<keyword evidence="3" id="KW-1185">Reference proteome</keyword>
<dbReference type="Pfam" id="PF01048">
    <property type="entry name" value="PNP_UDP_1"/>
    <property type="match status" value="2"/>
</dbReference>
<evidence type="ECO:0000259" key="1">
    <source>
        <dbReference type="Pfam" id="PF01048"/>
    </source>
</evidence>
<dbReference type="InterPro" id="IPR000845">
    <property type="entry name" value="Nucleoside_phosphorylase_d"/>
</dbReference>
<dbReference type="SUPFAM" id="SSF53167">
    <property type="entry name" value="Purine and uridine phosphorylases"/>
    <property type="match status" value="1"/>
</dbReference>
<dbReference type="InterPro" id="IPR044580">
    <property type="entry name" value="MTAN"/>
</dbReference>
<gene>
    <name evidence="2" type="ORF">HID58_056278</name>
</gene>
<feature type="domain" description="Nucleoside phosphorylase" evidence="1">
    <location>
        <begin position="23"/>
        <end position="131"/>
    </location>
</feature>
<dbReference type="Proteomes" id="UP000824890">
    <property type="component" value="Unassembled WGS sequence"/>
</dbReference>
<name>A0ABQ8AMS0_BRANA</name>
<dbReference type="InterPro" id="IPR035994">
    <property type="entry name" value="Nucleoside_phosphorylase_sf"/>
</dbReference>
<dbReference type="EMBL" id="JAGKQM010000013">
    <property type="protein sequence ID" value="KAH0893849.1"/>
    <property type="molecule type" value="Genomic_DNA"/>
</dbReference>
<comment type="caution">
    <text evidence="2">The sequence shown here is derived from an EMBL/GenBank/DDBJ whole genome shotgun (WGS) entry which is preliminary data.</text>
</comment>
<accession>A0ABQ8AMS0</accession>
<dbReference type="Gene3D" id="3.40.50.1580">
    <property type="entry name" value="Nucleoside phosphorylase domain"/>
    <property type="match status" value="1"/>
</dbReference>
<evidence type="ECO:0000313" key="3">
    <source>
        <dbReference type="Proteomes" id="UP000824890"/>
    </source>
</evidence>
<reference evidence="2 3" key="1">
    <citation type="submission" date="2021-05" db="EMBL/GenBank/DDBJ databases">
        <title>Genome Assembly of Synthetic Allotetraploid Brassica napus Reveals Homoeologous Exchanges between Subgenomes.</title>
        <authorList>
            <person name="Davis J.T."/>
        </authorList>
    </citation>
    <scope>NUCLEOTIDE SEQUENCE [LARGE SCALE GENOMIC DNA]</scope>
    <source>
        <strain evidence="3">cv. Da-Ae</strain>
        <tissue evidence="2">Seedling</tissue>
    </source>
</reference>
<feature type="domain" description="Nucleoside phosphorylase" evidence="1">
    <location>
        <begin position="172"/>
        <end position="304"/>
    </location>
</feature>
<proteinExistence type="predicted"/>
<dbReference type="PANTHER" id="PTHR46994">
    <property type="entry name" value="5'-METHYLTHIOADENOSINE/S-ADENOSYLHOMOCYSTEINE NUCLEOSIDASE 1"/>
    <property type="match status" value="1"/>
</dbReference>
<protein>
    <recommendedName>
        <fullName evidence="1">Nucleoside phosphorylase domain-containing protein</fullName>
    </recommendedName>
</protein>